<gene>
    <name evidence="1" type="ORF">A8U91_01909</name>
</gene>
<name>A0A1B8P5J4_HALEL</name>
<comment type="caution">
    <text evidence="1">The sequence shown here is derived from an EMBL/GenBank/DDBJ whole genome shotgun (WGS) entry which is preliminary data.</text>
</comment>
<dbReference type="AlphaFoldDB" id="A0A1B8P5J4"/>
<organism evidence="1 2">
    <name type="scientific">Halomonas elongata</name>
    <dbReference type="NCBI Taxonomy" id="2746"/>
    <lineage>
        <taxon>Bacteria</taxon>
        <taxon>Pseudomonadati</taxon>
        <taxon>Pseudomonadota</taxon>
        <taxon>Gammaproteobacteria</taxon>
        <taxon>Oceanospirillales</taxon>
        <taxon>Halomonadaceae</taxon>
        <taxon>Halomonas</taxon>
    </lineage>
</organism>
<accession>A0A1B8P5J4</accession>
<dbReference type="Proteomes" id="UP000092504">
    <property type="component" value="Unassembled WGS sequence"/>
</dbReference>
<protein>
    <submittedName>
        <fullName evidence="1">Uncharacterized protein</fullName>
    </submittedName>
</protein>
<evidence type="ECO:0000313" key="2">
    <source>
        <dbReference type="Proteomes" id="UP000092504"/>
    </source>
</evidence>
<evidence type="ECO:0000313" key="1">
    <source>
        <dbReference type="EMBL" id="OBX37537.1"/>
    </source>
</evidence>
<dbReference type="EMBL" id="MAJD01000001">
    <property type="protein sequence ID" value="OBX37537.1"/>
    <property type="molecule type" value="Genomic_DNA"/>
</dbReference>
<reference evidence="1 2" key="1">
    <citation type="submission" date="2016-06" db="EMBL/GenBank/DDBJ databases">
        <title>Genome sequence of halotolerant plant growth promoting strain of Halomonas elongata HEK1 isolated from salterns of Rann of Kutch, Gujarat, India.</title>
        <authorList>
            <person name="Gaba S."/>
            <person name="Singh R.N."/>
            <person name="Abrol S."/>
            <person name="Kaushik R."/>
            <person name="Saxena A.K."/>
        </authorList>
    </citation>
    <scope>NUCLEOTIDE SEQUENCE [LARGE SCALE GENOMIC DNA]</scope>
    <source>
        <strain evidence="1 2">HEK1</strain>
    </source>
</reference>
<proteinExistence type="predicted"/>
<sequence length="34" mass="3993">MADSRGEEEYTETLDKIRHLMEALTTSDEQHVKE</sequence>